<comment type="caution">
    <text evidence="1">The sequence shown here is derived from an EMBL/GenBank/DDBJ whole genome shotgun (WGS) entry which is preliminary data.</text>
</comment>
<accession>A0ACA9NAW7</accession>
<evidence type="ECO:0000313" key="2">
    <source>
        <dbReference type="Proteomes" id="UP000789860"/>
    </source>
</evidence>
<dbReference type="EMBL" id="CAJVPM010022641">
    <property type="protein sequence ID" value="CAG8646034.1"/>
    <property type="molecule type" value="Genomic_DNA"/>
</dbReference>
<sequence>MSCPPDCPLLCCNNSIRNPTLNCNLGECASDENLDLNICGFKHDEYTMYITQNIANINTLKNEDKTPYFNYPTLRFAYYMLFQDIPVDKLIAQDIQIEVELLAYHGSNRHAPLFNGDLDIPKKEGTQTIMPLMNNFYFTIYLALICDIDLAKKKNYLASDFLRNSNNLNNIKPKNGIKILEKYTIEIPCQETCVFTSHRAAICVKFDKNLKMC</sequence>
<dbReference type="Proteomes" id="UP000789860">
    <property type="component" value="Unassembled WGS sequence"/>
</dbReference>
<feature type="non-terminal residue" evidence="1">
    <location>
        <position position="213"/>
    </location>
</feature>
<gene>
    <name evidence="1" type="ORF">SCALOS_LOCUS8494</name>
</gene>
<organism evidence="1 2">
    <name type="scientific">Scutellospora calospora</name>
    <dbReference type="NCBI Taxonomy" id="85575"/>
    <lineage>
        <taxon>Eukaryota</taxon>
        <taxon>Fungi</taxon>
        <taxon>Fungi incertae sedis</taxon>
        <taxon>Mucoromycota</taxon>
        <taxon>Glomeromycotina</taxon>
        <taxon>Glomeromycetes</taxon>
        <taxon>Diversisporales</taxon>
        <taxon>Gigasporaceae</taxon>
        <taxon>Scutellospora</taxon>
    </lineage>
</organism>
<protein>
    <submittedName>
        <fullName evidence="1">1844_t:CDS:1</fullName>
    </submittedName>
</protein>
<evidence type="ECO:0000313" key="1">
    <source>
        <dbReference type="EMBL" id="CAG8646034.1"/>
    </source>
</evidence>
<name>A0ACA9NAW7_9GLOM</name>
<reference evidence="1" key="1">
    <citation type="submission" date="2021-06" db="EMBL/GenBank/DDBJ databases">
        <authorList>
            <person name="Kallberg Y."/>
            <person name="Tangrot J."/>
            <person name="Rosling A."/>
        </authorList>
    </citation>
    <scope>NUCLEOTIDE SEQUENCE</scope>
    <source>
        <strain evidence="1">AU212A</strain>
    </source>
</reference>
<proteinExistence type="predicted"/>
<keyword evidence="2" id="KW-1185">Reference proteome</keyword>